<dbReference type="AlphaFoldDB" id="A0A8S1RR82"/>
<organism evidence="2 3">
    <name type="scientific">Paramecium sonneborni</name>
    <dbReference type="NCBI Taxonomy" id="65129"/>
    <lineage>
        <taxon>Eukaryota</taxon>
        <taxon>Sar</taxon>
        <taxon>Alveolata</taxon>
        <taxon>Ciliophora</taxon>
        <taxon>Intramacronucleata</taxon>
        <taxon>Oligohymenophorea</taxon>
        <taxon>Peniculida</taxon>
        <taxon>Parameciidae</taxon>
        <taxon>Paramecium</taxon>
    </lineage>
</organism>
<keyword evidence="3" id="KW-1185">Reference proteome</keyword>
<keyword evidence="1" id="KW-0472">Membrane</keyword>
<comment type="caution">
    <text evidence="2">The sequence shown here is derived from an EMBL/GenBank/DDBJ whole genome shotgun (WGS) entry which is preliminary data.</text>
</comment>
<evidence type="ECO:0000313" key="3">
    <source>
        <dbReference type="Proteomes" id="UP000692954"/>
    </source>
</evidence>
<proteinExistence type="predicted"/>
<dbReference type="Proteomes" id="UP000692954">
    <property type="component" value="Unassembled WGS sequence"/>
</dbReference>
<protein>
    <recommendedName>
        <fullName evidence="4">Transmembrane protein</fullName>
    </recommendedName>
</protein>
<keyword evidence="1" id="KW-1133">Transmembrane helix</keyword>
<reference evidence="2" key="1">
    <citation type="submission" date="2021-01" db="EMBL/GenBank/DDBJ databases">
        <authorList>
            <consortium name="Genoscope - CEA"/>
            <person name="William W."/>
        </authorList>
    </citation>
    <scope>NUCLEOTIDE SEQUENCE</scope>
</reference>
<dbReference type="EMBL" id="CAJJDN010000245">
    <property type="protein sequence ID" value="CAD8129802.1"/>
    <property type="molecule type" value="Genomic_DNA"/>
</dbReference>
<feature type="transmembrane region" description="Helical" evidence="1">
    <location>
        <begin position="77"/>
        <end position="97"/>
    </location>
</feature>
<evidence type="ECO:0000313" key="2">
    <source>
        <dbReference type="EMBL" id="CAD8129802.1"/>
    </source>
</evidence>
<keyword evidence="1" id="KW-0812">Transmembrane</keyword>
<name>A0A8S1RR82_9CILI</name>
<evidence type="ECO:0008006" key="4">
    <source>
        <dbReference type="Google" id="ProtNLM"/>
    </source>
</evidence>
<accession>A0A8S1RR82</accession>
<sequence length="108" mass="13070">MEQELHFLYQNVITFLTLIMKQLTNLYVYQKIVRLCKNLIIFRKSLLNFLNYTINIQRKNQKPQVQGCLQCFLPYPLYALFIIIKFRAITNAFYLFLSECQNHVKKQK</sequence>
<evidence type="ECO:0000256" key="1">
    <source>
        <dbReference type="SAM" id="Phobius"/>
    </source>
</evidence>
<gene>
    <name evidence="2" type="ORF">PSON_ATCC_30995.1.T2450002</name>
</gene>